<dbReference type="AlphaFoldDB" id="A0A1H9LIM8"/>
<name>A0A1H9LIM8_9HYPH</name>
<feature type="signal peptide" evidence="1">
    <location>
        <begin position="1"/>
        <end position="21"/>
    </location>
</feature>
<dbReference type="Pfam" id="PF13628">
    <property type="entry name" value="DUF4142"/>
    <property type="match status" value="1"/>
</dbReference>
<protein>
    <submittedName>
        <fullName evidence="3">Putative membrane protein</fullName>
    </submittedName>
</protein>
<dbReference type="PANTHER" id="PTHR38593">
    <property type="entry name" value="BLR2558 PROTEIN"/>
    <property type="match status" value="1"/>
</dbReference>
<dbReference type="STRING" id="1855383.SAMN05216548_111100"/>
<dbReference type="EMBL" id="FOFG01000011">
    <property type="protein sequence ID" value="SER10975.1"/>
    <property type="molecule type" value="Genomic_DNA"/>
</dbReference>
<feature type="domain" description="DUF4142" evidence="2">
    <location>
        <begin position="27"/>
        <end position="162"/>
    </location>
</feature>
<dbReference type="Gene3D" id="1.20.1260.10">
    <property type="match status" value="1"/>
</dbReference>
<dbReference type="OrthoDB" id="7376531at2"/>
<dbReference type="PANTHER" id="PTHR38593:SF1">
    <property type="entry name" value="BLR2558 PROTEIN"/>
    <property type="match status" value="1"/>
</dbReference>
<keyword evidence="1" id="KW-0732">Signal</keyword>
<gene>
    <name evidence="3" type="ORF">SAMN05216548_111100</name>
</gene>
<dbReference type="Proteomes" id="UP000199647">
    <property type="component" value="Unassembled WGS sequence"/>
</dbReference>
<proteinExistence type="predicted"/>
<evidence type="ECO:0000256" key="1">
    <source>
        <dbReference type="SAM" id="SignalP"/>
    </source>
</evidence>
<reference evidence="3 4" key="1">
    <citation type="submission" date="2016-10" db="EMBL/GenBank/DDBJ databases">
        <authorList>
            <person name="de Groot N.N."/>
        </authorList>
    </citation>
    <scope>NUCLEOTIDE SEQUENCE [LARGE SCALE GENOMIC DNA]</scope>
    <source>
        <strain evidence="3 4">A52C2</strain>
    </source>
</reference>
<evidence type="ECO:0000259" key="2">
    <source>
        <dbReference type="Pfam" id="PF13628"/>
    </source>
</evidence>
<dbReference type="InterPro" id="IPR025419">
    <property type="entry name" value="DUF4142"/>
</dbReference>
<keyword evidence="4" id="KW-1185">Reference proteome</keyword>
<evidence type="ECO:0000313" key="3">
    <source>
        <dbReference type="EMBL" id="SER10975.1"/>
    </source>
</evidence>
<sequence>MKNFLMAGIVGLTTFGSVAFAQTPSVTDAEFVTKASVGNTFEVEEAKIALQQASDAKLKQFAQKMIDDHTDAEKKLATAAGKAGDQPQTTLDQPHQAMLDNLKTFNGTDFDKIYIADQIAAHDETVNLLSDYKQNGQNNDLKSWADDSLTVVKGHKAMIDAM</sequence>
<evidence type="ECO:0000313" key="4">
    <source>
        <dbReference type="Proteomes" id="UP000199647"/>
    </source>
</evidence>
<dbReference type="RefSeq" id="WP_143061983.1">
    <property type="nucleotide sequence ID" value="NZ_FOFG01000011.1"/>
</dbReference>
<dbReference type="InterPro" id="IPR012347">
    <property type="entry name" value="Ferritin-like"/>
</dbReference>
<feature type="chain" id="PRO_5011457792" evidence="1">
    <location>
        <begin position="22"/>
        <end position="162"/>
    </location>
</feature>
<organism evidence="3 4">
    <name type="scientific">Faunimonas pinastri</name>
    <dbReference type="NCBI Taxonomy" id="1855383"/>
    <lineage>
        <taxon>Bacteria</taxon>
        <taxon>Pseudomonadati</taxon>
        <taxon>Pseudomonadota</taxon>
        <taxon>Alphaproteobacteria</taxon>
        <taxon>Hyphomicrobiales</taxon>
        <taxon>Afifellaceae</taxon>
        <taxon>Faunimonas</taxon>
    </lineage>
</organism>
<accession>A0A1H9LIM8</accession>